<dbReference type="InterPro" id="IPR000719">
    <property type="entry name" value="Prot_kinase_dom"/>
</dbReference>
<keyword evidence="1" id="KW-1133">Transmembrane helix</keyword>
<keyword evidence="1" id="KW-0812">Transmembrane</keyword>
<dbReference type="Gene3D" id="3.30.200.20">
    <property type="entry name" value="Phosphorylase Kinase, domain 1"/>
    <property type="match status" value="1"/>
</dbReference>
<dbReference type="EMBL" id="BDEQ01000001">
    <property type="protein sequence ID" value="GAT97677.1"/>
    <property type="molecule type" value="Genomic_DNA"/>
</dbReference>
<dbReference type="InterPro" id="IPR053215">
    <property type="entry name" value="TKL_Ser/Thr_kinase"/>
</dbReference>
<dbReference type="OMA" id="IDYNDEC"/>
<dbReference type="Gene3D" id="1.10.510.10">
    <property type="entry name" value="Transferase(Phosphotransferase) domain 1"/>
    <property type="match status" value="1"/>
</dbReference>
<dbReference type="GO" id="GO:0005524">
    <property type="term" value="F:ATP binding"/>
    <property type="evidence" value="ECO:0007669"/>
    <property type="project" value="InterPro"/>
</dbReference>
<dbReference type="PANTHER" id="PTHR45756">
    <property type="entry name" value="PALMITOYLTRANSFERASE"/>
    <property type="match status" value="1"/>
</dbReference>
<keyword evidence="2" id="KW-0732">Signal</keyword>
<dbReference type="VEuPathDB" id="AmoebaDB:EHI7A_078440"/>
<dbReference type="VEuPathDB" id="AmoebaDB:EHI_167650"/>
<dbReference type="PANTHER" id="PTHR45756:SF1">
    <property type="entry name" value="PROTEIN KINASE DOMAIN CONTAINING PROTEIN"/>
    <property type="match status" value="1"/>
</dbReference>
<protein>
    <submittedName>
        <fullName evidence="4">Tyrosine kinase putative</fullName>
    </submittedName>
</protein>
<evidence type="ECO:0000313" key="5">
    <source>
        <dbReference type="Proteomes" id="UP000078387"/>
    </source>
</evidence>
<gene>
    <name evidence="4" type="ORF">CL6EHI_167650</name>
</gene>
<feature type="domain" description="Protein kinase" evidence="3">
    <location>
        <begin position="1013"/>
        <end position="1278"/>
    </location>
</feature>
<feature type="transmembrane region" description="Helical" evidence="1">
    <location>
        <begin position="837"/>
        <end position="860"/>
    </location>
</feature>
<keyword evidence="1" id="KW-0472">Membrane</keyword>
<reference evidence="4 5" key="1">
    <citation type="submission" date="2016-05" db="EMBL/GenBank/DDBJ databases">
        <title>First whole genome sequencing of Entamoeba histolytica HM1:IMSS-clone-6.</title>
        <authorList>
            <person name="Mukherjee Avik.K."/>
            <person name="Izumyama S."/>
            <person name="Nakada-Tsukui K."/>
            <person name="Nozaki T."/>
        </authorList>
    </citation>
    <scope>NUCLEOTIDE SEQUENCE [LARGE SCALE GENOMIC DNA]</scope>
    <source>
        <strain evidence="4 5">HM1:IMSS clone 6</strain>
    </source>
</reference>
<dbReference type="SUPFAM" id="SSF57184">
    <property type="entry name" value="Growth factor receptor domain"/>
    <property type="match status" value="3"/>
</dbReference>
<accession>A0A5K1V2Z3</accession>
<feature type="signal peptide" evidence="2">
    <location>
        <begin position="1"/>
        <end position="21"/>
    </location>
</feature>
<keyword evidence="4" id="KW-0808">Transferase</keyword>
<dbReference type="InterPro" id="IPR000742">
    <property type="entry name" value="EGF"/>
</dbReference>
<evidence type="ECO:0000256" key="1">
    <source>
        <dbReference type="SAM" id="Phobius"/>
    </source>
</evidence>
<proteinExistence type="predicted"/>
<dbReference type="GO" id="GO:0004672">
    <property type="term" value="F:protein kinase activity"/>
    <property type="evidence" value="ECO:0007669"/>
    <property type="project" value="InterPro"/>
</dbReference>
<dbReference type="SUPFAM" id="SSF56112">
    <property type="entry name" value="Protein kinase-like (PK-like)"/>
    <property type="match status" value="1"/>
</dbReference>
<dbReference type="Proteomes" id="UP000078387">
    <property type="component" value="Unassembled WGS sequence"/>
</dbReference>
<keyword evidence="4" id="KW-0418">Kinase</keyword>
<dbReference type="InterPro" id="IPR011009">
    <property type="entry name" value="Kinase-like_dom_sf"/>
</dbReference>
<feature type="chain" id="PRO_5023886604" evidence="2">
    <location>
        <begin position="22"/>
        <end position="1279"/>
    </location>
</feature>
<sequence length="1279" mass="146971">MSIIPFQWCYILLFLSIEIVGEYCDWNKNVFEECNTCSPCQFNYNKTGVFIIRNRETETMKFIQPHDTYFIFKNVSLKTLVIQNQIQSTFDLKELNTSFIVLINDTTINGDLSVDKILSFQLNFCSPQIEIQKQNPISTSLKISKISSDYFISTCFAPNLLRINEFISIHIDKLYSSFGYLYSTLIINNPIFNSPQYKFTLVKQNDLFHYYFYDPSVLTILKQEVVNSTLFTTLFLNQNNIDLYLFISSIKIYYSIPSLSLLIHSYTNAQFDIIINETIDSLTFHHNNDNFTFYSLTQGFLQFYESDVQDGIIYTIKTSSSSGILHITNLQSHIVFENLEESFHFQLNSFQYILNAQNGCQSSIISSDLFQCLSDMKCPKQKFFDETKNICQNCSTYCSNCINSTYCIYCDDGYVNRNGICYDRSDICSSNSMSSCYFCDTKNSYFIESCRDCSSHCKLCQEKKVCLQCEDNYYLNQTRQCVKTDIHQEIMVQDHIISCISGYYLNNNQCISCSESYGLGCQICDSYQCISCSPTTVFLKGYCIIPEHCNKIINGVCVSCEGLFYTNFTSCIDFHEPIATPSHCLLMHLGQCIVCNQNFFRLPNGTCSEYQPDYCVEPSQLGCFRCEDGFFLDLKGSCSPCIDNCRYCANSTYCLQCKPHHYLTNSHECLNASQLNDNCELITSFGNGCAVCQKGYYRYGLDCVPCNSSCLSCQNLDSCLECKDGYLMNKDAKCVALNETIGCINITSEHIGCDRCAEGYYLEQYECVGCPFNCKECYKEKCALCFGNDIVISGVCYPMTAVNHCISVNNSQCSQCSIGYIVNYNGTRCILKIQISVHIFFLVAIVVTIIFIIMIICYLLRKIYFPTEQQKFAWNEFIFDIRKKKYKLLENFGGLLINTQKLIFDQFREGIPVNVSSEKTFIIASIRKNPLKIDFILNQKPQRYELTVSPITIILKKNEGCIFTFKVKPMCSCTINDQFTILYEDVRTNKIFKKNISIEAQTILSTLIDYEEITLINKIAQGSFSIVFKGKFRGNTVAIKRMKDLWRKDDFEEFRKEIDLLSKFKCRYIIQFLGAVINKNNVSIITEYAPYGSCEQVMIKSNENPNLIPNIQLRIKISKDISKAIQYLHSNGILHRDIKLANVLIISLEDEMEINAKLSDFGSSRSLNFLVKNITFTKGIGSPIYMAPEILQRKNYTTSADIYSLAISLFEIIEWKEAYPADDPKFKYQWQIAEYVCKGNRPKTTGISLKIKSLLDLMWCQNPENRIPIDVVLKHLQLM</sequence>
<dbReference type="SMART" id="SM00261">
    <property type="entry name" value="FU"/>
    <property type="match status" value="5"/>
</dbReference>
<dbReference type="SMART" id="SM00181">
    <property type="entry name" value="EGF"/>
    <property type="match status" value="5"/>
</dbReference>
<dbReference type="InterPro" id="IPR006212">
    <property type="entry name" value="Furin_repeat"/>
</dbReference>
<dbReference type="VEuPathDB" id="AmoebaDB:EHI5A_112400"/>
<dbReference type="PROSITE" id="PS00108">
    <property type="entry name" value="PROTEIN_KINASE_ST"/>
    <property type="match status" value="1"/>
</dbReference>
<dbReference type="SMART" id="SM00220">
    <property type="entry name" value="S_TKc"/>
    <property type="match status" value="1"/>
</dbReference>
<evidence type="ECO:0000256" key="2">
    <source>
        <dbReference type="SAM" id="SignalP"/>
    </source>
</evidence>
<dbReference type="Gene3D" id="2.10.220.10">
    <property type="entry name" value="Hormone Receptor, Insulin-like Growth Factor Receptor 1, Chain A, domain 2"/>
    <property type="match status" value="1"/>
</dbReference>
<dbReference type="VEuPathDB" id="AmoebaDB:KM1_143600"/>
<evidence type="ECO:0000313" key="4">
    <source>
        <dbReference type="EMBL" id="GAT97677.1"/>
    </source>
</evidence>
<organism evidence="4 5">
    <name type="scientific">Entamoeba histolytica</name>
    <dbReference type="NCBI Taxonomy" id="5759"/>
    <lineage>
        <taxon>Eukaryota</taxon>
        <taxon>Amoebozoa</taxon>
        <taxon>Evosea</taxon>
        <taxon>Archamoebae</taxon>
        <taxon>Mastigamoebida</taxon>
        <taxon>Entamoebidae</taxon>
        <taxon>Entamoeba</taxon>
    </lineage>
</organism>
<comment type="caution">
    <text evidence="4">The sequence shown here is derived from an EMBL/GenBank/DDBJ whole genome shotgun (WGS) entry which is preliminary data.</text>
</comment>
<dbReference type="AlphaFoldDB" id="A0A5K1V2Z3"/>
<dbReference type="PROSITE" id="PS50011">
    <property type="entry name" value="PROTEIN_KINASE_DOM"/>
    <property type="match status" value="1"/>
</dbReference>
<dbReference type="VEuPathDB" id="AmoebaDB:EHI8A_079690"/>
<name>A0A5K1V2Z3_ENTHI</name>
<dbReference type="InterPro" id="IPR009030">
    <property type="entry name" value="Growth_fac_rcpt_cys_sf"/>
</dbReference>
<dbReference type="InterPro" id="IPR008271">
    <property type="entry name" value="Ser/Thr_kinase_AS"/>
</dbReference>
<dbReference type="Pfam" id="PF00069">
    <property type="entry name" value="Pkinase"/>
    <property type="match status" value="1"/>
</dbReference>
<evidence type="ECO:0000259" key="3">
    <source>
        <dbReference type="PROSITE" id="PS50011"/>
    </source>
</evidence>